<evidence type="ECO:0000313" key="2">
    <source>
        <dbReference type="EMBL" id="KKQ35364.1"/>
    </source>
</evidence>
<feature type="transmembrane region" description="Helical" evidence="1">
    <location>
        <begin position="12"/>
        <end position="34"/>
    </location>
</feature>
<evidence type="ECO:0000313" key="3">
    <source>
        <dbReference type="Proteomes" id="UP000034852"/>
    </source>
</evidence>
<accession>A0A0G0JF21</accession>
<keyword evidence="1" id="KW-0812">Transmembrane</keyword>
<keyword evidence="1" id="KW-1133">Transmembrane helix</keyword>
<sequence length="290" mass="31911">MLDVNKTKKAQILVIVVIMLLILSIMVISIIAVVTRDTEQSLSSKEYETSYNVSEEKMLTLLDTYSDVDVGLTGLLSQGCSLAGELYTCQYQQDNLITNVSVTDTNRVENFELGKDETFSIILNDYTGILEISWTNDIALEMSLEYRVATADPNTNLGYKMIEDVYDQTGIFTQSGASSADHVLNYAVDVNNPKLIQINMNNAIPGVAAADITTKLKIKPLMKGENTSTLISVQGDNSLPKQVRKFEGVSYYESVGAPSSAPTLITQIPLADKLPEILNYVLRSETIVDK</sequence>
<dbReference type="EMBL" id="LBTH01000027">
    <property type="protein sequence ID" value="KKQ35364.1"/>
    <property type="molecule type" value="Genomic_DNA"/>
</dbReference>
<dbReference type="AlphaFoldDB" id="A0A0G0JF21"/>
<comment type="caution">
    <text evidence="2">The sequence shown here is derived from an EMBL/GenBank/DDBJ whole genome shotgun (WGS) entry which is preliminary data.</text>
</comment>
<organism evidence="2 3">
    <name type="scientific">candidate division WS6 bacterium GW2011_GWA2_37_6</name>
    <dbReference type="NCBI Taxonomy" id="1619087"/>
    <lineage>
        <taxon>Bacteria</taxon>
        <taxon>Candidatus Dojkabacteria</taxon>
    </lineage>
</organism>
<evidence type="ECO:0000256" key="1">
    <source>
        <dbReference type="SAM" id="Phobius"/>
    </source>
</evidence>
<name>A0A0G0JF21_9BACT</name>
<gene>
    <name evidence="2" type="ORF">US52_C0027G0008</name>
</gene>
<protein>
    <submittedName>
        <fullName evidence="2">Uncharacterized protein</fullName>
    </submittedName>
</protein>
<keyword evidence="1" id="KW-0472">Membrane</keyword>
<reference evidence="2 3" key="1">
    <citation type="journal article" date="2015" name="Nature">
        <title>rRNA introns, odd ribosomes, and small enigmatic genomes across a large radiation of phyla.</title>
        <authorList>
            <person name="Brown C.T."/>
            <person name="Hug L.A."/>
            <person name="Thomas B.C."/>
            <person name="Sharon I."/>
            <person name="Castelle C.J."/>
            <person name="Singh A."/>
            <person name="Wilkins M.J."/>
            <person name="Williams K.H."/>
            <person name="Banfield J.F."/>
        </authorList>
    </citation>
    <scope>NUCLEOTIDE SEQUENCE [LARGE SCALE GENOMIC DNA]</scope>
</reference>
<proteinExistence type="predicted"/>
<dbReference type="Proteomes" id="UP000034852">
    <property type="component" value="Unassembled WGS sequence"/>
</dbReference>